<evidence type="ECO:0000256" key="1">
    <source>
        <dbReference type="ARBA" id="ARBA00001052"/>
    </source>
</evidence>
<dbReference type="EC" id="3.5.4.16" evidence="6"/>
<dbReference type="GO" id="GO:0006730">
    <property type="term" value="P:one-carbon metabolic process"/>
    <property type="evidence" value="ECO:0007669"/>
    <property type="project" value="UniProtKB-UniRule"/>
</dbReference>
<dbReference type="PANTHER" id="PTHR11109">
    <property type="entry name" value="GTP CYCLOHYDROLASE I"/>
    <property type="match status" value="1"/>
</dbReference>
<dbReference type="Pfam" id="PF01227">
    <property type="entry name" value="GTP_cyclohydroI"/>
    <property type="match status" value="1"/>
</dbReference>
<dbReference type="Gene3D" id="3.30.1130.10">
    <property type="match status" value="1"/>
</dbReference>
<dbReference type="GO" id="GO:0046654">
    <property type="term" value="P:tetrahydrofolate biosynthetic process"/>
    <property type="evidence" value="ECO:0007669"/>
    <property type="project" value="UniProtKB-UniRule"/>
</dbReference>
<dbReference type="InterPro" id="IPR043134">
    <property type="entry name" value="GTP-CH-I_N"/>
</dbReference>
<dbReference type="InterPro" id="IPR001474">
    <property type="entry name" value="GTP_CycHdrlase_I"/>
</dbReference>
<keyword evidence="6" id="KW-0862">Zinc</keyword>
<gene>
    <name evidence="6 8" type="primary">folE</name>
    <name evidence="8" type="ORF">PbJCM13498_05220</name>
</gene>
<keyword evidence="6" id="KW-0547">Nucleotide-binding</keyword>
<dbReference type="UniPathway" id="UPA00848">
    <property type="reaction ID" value="UER00151"/>
</dbReference>
<feature type="binding site" evidence="6">
    <location>
        <position position="97"/>
    </location>
    <ligand>
        <name>Zn(2+)</name>
        <dbReference type="ChEBI" id="CHEBI:29105"/>
    </ligand>
</feature>
<dbReference type="NCBIfam" id="NF006826">
    <property type="entry name" value="PRK09347.1-3"/>
    <property type="match status" value="1"/>
</dbReference>
<feature type="binding site" evidence="6">
    <location>
        <position position="100"/>
    </location>
    <ligand>
        <name>Zn(2+)</name>
        <dbReference type="ChEBI" id="CHEBI:29105"/>
    </ligand>
</feature>
<dbReference type="FunFam" id="3.30.1130.10:FF:000001">
    <property type="entry name" value="GTP cyclohydrolase 1"/>
    <property type="match status" value="1"/>
</dbReference>
<comment type="caution">
    <text evidence="8">The sequence shown here is derived from an EMBL/GenBank/DDBJ whole genome shotgun (WGS) entry which is preliminary data.</text>
</comment>
<comment type="catalytic activity">
    <reaction evidence="1 6">
        <text>GTP + H2O = 7,8-dihydroneopterin 3'-triphosphate + formate + H(+)</text>
        <dbReference type="Rhea" id="RHEA:17473"/>
        <dbReference type="ChEBI" id="CHEBI:15377"/>
        <dbReference type="ChEBI" id="CHEBI:15378"/>
        <dbReference type="ChEBI" id="CHEBI:15740"/>
        <dbReference type="ChEBI" id="CHEBI:37565"/>
        <dbReference type="ChEBI" id="CHEBI:58462"/>
        <dbReference type="EC" id="3.5.4.16"/>
    </reaction>
</comment>
<dbReference type="Proteomes" id="UP000391834">
    <property type="component" value="Unassembled WGS sequence"/>
</dbReference>
<feature type="binding site" evidence="6">
    <location>
        <position position="168"/>
    </location>
    <ligand>
        <name>Zn(2+)</name>
        <dbReference type="ChEBI" id="CHEBI:29105"/>
    </ligand>
</feature>
<evidence type="ECO:0000256" key="2">
    <source>
        <dbReference type="ARBA" id="ARBA00005080"/>
    </source>
</evidence>
<dbReference type="GO" id="GO:0008270">
    <property type="term" value="F:zinc ion binding"/>
    <property type="evidence" value="ECO:0007669"/>
    <property type="project" value="UniProtKB-UniRule"/>
</dbReference>
<comment type="similarity">
    <text evidence="3 6">Belongs to the GTP cyclohydrolase I family.</text>
</comment>
<sequence>MKFSLNKLDNGGYSKVEHYNTENVEKLATNYHDILGLLGEDPSREGLEKTPIRVAKAMQFLTQGYNMNPEEILSSAKFKEDYRQMVIVKDIELYSLCEHHMLPFFGKAHVAYIPNGYITGLSKIARVVEAFSRRLQVQERLTLQIKECIQNTLNPLGVAVVIEATHMCMVMRGIEKQNSVTTTSDFTGAFEKVATREEFIRLISSDLS</sequence>
<keyword evidence="6" id="KW-0342">GTP-binding</keyword>
<evidence type="ECO:0000256" key="5">
    <source>
        <dbReference type="ARBA" id="ARBA00022801"/>
    </source>
</evidence>
<dbReference type="GO" id="GO:0003934">
    <property type="term" value="F:GTP cyclohydrolase I activity"/>
    <property type="evidence" value="ECO:0007669"/>
    <property type="project" value="UniProtKB-UniRule"/>
</dbReference>
<dbReference type="AlphaFoldDB" id="A0A5M4AUM6"/>
<dbReference type="PROSITE" id="PS00859">
    <property type="entry name" value="GTP_CYCLOHYDROL_1_1"/>
    <property type="match status" value="1"/>
</dbReference>
<evidence type="ECO:0000313" key="8">
    <source>
        <dbReference type="EMBL" id="GET31659.1"/>
    </source>
</evidence>
<dbReference type="OrthoDB" id="9801207at2"/>
<organism evidence="8 9">
    <name type="scientific">Prolixibacter bellariivorans</name>
    <dbReference type="NCBI Taxonomy" id="314319"/>
    <lineage>
        <taxon>Bacteria</taxon>
        <taxon>Pseudomonadati</taxon>
        <taxon>Bacteroidota</taxon>
        <taxon>Bacteroidia</taxon>
        <taxon>Marinilabiliales</taxon>
        <taxon>Prolixibacteraceae</taxon>
        <taxon>Prolixibacter</taxon>
    </lineage>
</organism>
<dbReference type="NCBIfam" id="TIGR00063">
    <property type="entry name" value="folE"/>
    <property type="match status" value="1"/>
</dbReference>
<comment type="pathway">
    <text evidence="2 6">Cofactor biosynthesis; 7,8-dihydroneopterin triphosphate biosynthesis; 7,8-dihydroneopterin triphosphate from GTP: step 1/1.</text>
</comment>
<protein>
    <recommendedName>
        <fullName evidence="6">GTP cyclohydrolase 1</fullName>
        <ecNumber evidence="6">3.5.4.16</ecNumber>
    </recommendedName>
    <alternativeName>
        <fullName evidence="6">GTP cyclohydrolase I</fullName>
        <shortName evidence="6">GTP-CH-I</shortName>
    </alternativeName>
</protein>
<dbReference type="InterPro" id="IPR020602">
    <property type="entry name" value="GTP_CycHdrlase_I_dom"/>
</dbReference>
<dbReference type="Gene3D" id="1.10.286.10">
    <property type="match status" value="1"/>
</dbReference>
<proteinExistence type="inferred from homology"/>
<evidence type="ECO:0000313" key="9">
    <source>
        <dbReference type="Proteomes" id="UP000391834"/>
    </source>
</evidence>
<evidence type="ECO:0000259" key="7">
    <source>
        <dbReference type="Pfam" id="PF01227"/>
    </source>
</evidence>
<dbReference type="EMBL" id="BLAX01000001">
    <property type="protein sequence ID" value="GET31659.1"/>
    <property type="molecule type" value="Genomic_DNA"/>
</dbReference>
<reference evidence="8 9" key="1">
    <citation type="submission" date="2019-10" db="EMBL/GenBank/DDBJ databases">
        <title>Prolixibacter strains distinguished by the presence of nitrate reductase genes were adept at nitrate-dependent anaerobic corrosion of metallic iron and carbon steel.</title>
        <authorList>
            <person name="Iino T."/>
            <person name="Shono N."/>
            <person name="Ito K."/>
            <person name="Nakamura R."/>
            <person name="Sueoka K."/>
            <person name="Harayama S."/>
            <person name="Ohkuma M."/>
        </authorList>
    </citation>
    <scope>NUCLEOTIDE SEQUENCE [LARGE SCALE GENOMIC DNA]</scope>
    <source>
        <strain evidence="8 9">JCM 13498</strain>
    </source>
</reference>
<dbReference type="PROSITE" id="PS00860">
    <property type="entry name" value="GTP_CYCLOHYDROL_1_2"/>
    <property type="match status" value="1"/>
</dbReference>
<keyword evidence="5 6" id="KW-0378">Hydrolase</keyword>
<dbReference type="RefSeq" id="WP_025863734.1">
    <property type="nucleotide sequence ID" value="NZ_BLAX01000001.1"/>
</dbReference>
<feature type="domain" description="GTP cyclohydrolase I" evidence="7">
    <location>
        <begin position="30"/>
        <end position="203"/>
    </location>
</feature>
<dbReference type="GO" id="GO:0006729">
    <property type="term" value="P:tetrahydrobiopterin biosynthetic process"/>
    <property type="evidence" value="ECO:0007669"/>
    <property type="project" value="TreeGrafter"/>
</dbReference>
<evidence type="ECO:0000256" key="3">
    <source>
        <dbReference type="ARBA" id="ARBA00008085"/>
    </source>
</evidence>
<evidence type="ECO:0000256" key="6">
    <source>
        <dbReference type="HAMAP-Rule" id="MF_00223"/>
    </source>
</evidence>
<keyword evidence="4 6" id="KW-0554">One-carbon metabolism</keyword>
<dbReference type="GO" id="GO:0005525">
    <property type="term" value="F:GTP binding"/>
    <property type="evidence" value="ECO:0007669"/>
    <property type="project" value="UniProtKB-KW"/>
</dbReference>
<dbReference type="InterPro" id="IPR043133">
    <property type="entry name" value="GTP-CH-I_C/QueF"/>
</dbReference>
<keyword evidence="6" id="KW-0479">Metal-binding</keyword>
<dbReference type="GO" id="GO:0005737">
    <property type="term" value="C:cytoplasm"/>
    <property type="evidence" value="ECO:0007669"/>
    <property type="project" value="TreeGrafter"/>
</dbReference>
<evidence type="ECO:0000256" key="4">
    <source>
        <dbReference type="ARBA" id="ARBA00022563"/>
    </source>
</evidence>
<accession>A0A5M4AUM6</accession>
<keyword evidence="9" id="KW-1185">Reference proteome</keyword>
<comment type="subunit">
    <text evidence="6">Homopolymer.</text>
</comment>
<dbReference type="NCBIfam" id="NF006825">
    <property type="entry name" value="PRK09347.1-2"/>
    <property type="match status" value="1"/>
</dbReference>
<dbReference type="SUPFAM" id="SSF55620">
    <property type="entry name" value="Tetrahydrobiopterin biosynthesis enzymes-like"/>
    <property type="match status" value="1"/>
</dbReference>
<dbReference type="HAMAP" id="MF_00223">
    <property type="entry name" value="FolE"/>
    <property type="match status" value="1"/>
</dbReference>
<dbReference type="InterPro" id="IPR018234">
    <property type="entry name" value="GTP_CycHdrlase_I_CS"/>
</dbReference>
<name>A0A5M4AUM6_9BACT</name>
<dbReference type="PANTHER" id="PTHR11109:SF7">
    <property type="entry name" value="GTP CYCLOHYDROLASE 1"/>
    <property type="match status" value="1"/>
</dbReference>